<gene>
    <name evidence="2" type="ORF">Rhe02_44300</name>
</gene>
<name>A0A8J3Q8Z4_9ACTN</name>
<dbReference type="InterPro" id="IPR036388">
    <property type="entry name" value="WH-like_DNA-bd_sf"/>
</dbReference>
<dbReference type="InterPro" id="IPR000792">
    <property type="entry name" value="Tscrpt_reg_LuxR_C"/>
</dbReference>
<organism evidence="2 3">
    <name type="scientific">Rhizocola hellebori</name>
    <dbReference type="NCBI Taxonomy" id="1392758"/>
    <lineage>
        <taxon>Bacteria</taxon>
        <taxon>Bacillati</taxon>
        <taxon>Actinomycetota</taxon>
        <taxon>Actinomycetes</taxon>
        <taxon>Micromonosporales</taxon>
        <taxon>Micromonosporaceae</taxon>
        <taxon>Rhizocola</taxon>
    </lineage>
</organism>
<dbReference type="AlphaFoldDB" id="A0A8J3Q8Z4"/>
<dbReference type="PANTHER" id="PTHR34293:SF1">
    <property type="entry name" value="HTH-TYPE TRANSCRIPTIONAL REGULATOR TRMBL2"/>
    <property type="match status" value="1"/>
</dbReference>
<sequence length="347" mass="37574">MELDVLTDSAGPPLSRAGPPIYAAQMPSLLEPVGLAQIHSDLYLDLLTHPRSTAADLASRLDIPIPRVRKALQKLLDVGLASRLVGTRNNYVAAPPEVAVDALVTKRTQQLEQLRLNAHELALRVRSVLPPAEPSELIQLVEGREAVLHHLARMQLGAREEVVIIDSPPYLFGQPVVNSEELQALNRGVAYRCLYDAPGLADAGHLDQVMECIAAGEQARSLPSVRMKMIIADRSLALVPISFSAAETGTRILVHASPLLDALVLCFESLWAQATPIGAVAASPHTVSEQDKRLLSMLAGGLKDRAIARTLGVTERTVGRRIQELMAQLKATTRFQAGLQAARRGWL</sequence>
<dbReference type="PROSITE" id="PS50043">
    <property type="entry name" value="HTH_LUXR_2"/>
    <property type="match status" value="1"/>
</dbReference>
<reference evidence="2" key="1">
    <citation type="submission" date="2021-01" db="EMBL/GenBank/DDBJ databases">
        <title>Whole genome shotgun sequence of Rhizocola hellebori NBRC 109834.</title>
        <authorList>
            <person name="Komaki H."/>
            <person name="Tamura T."/>
        </authorList>
    </citation>
    <scope>NUCLEOTIDE SEQUENCE</scope>
    <source>
        <strain evidence="2">NBRC 109834</strain>
    </source>
</reference>
<feature type="domain" description="HTH luxR-type" evidence="1">
    <location>
        <begin position="280"/>
        <end position="345"/>
    </location>
</feature>
<evidence type="ECO:0000313" key="2">
    <source>
        <dbReference type="EMBL" id="GIH06363.1"/>
    </source>
</evidence>
<evidence type="ECO:0000259" key="1">
    <source>
        <dbReference type="PROSITE" id="PS50043"/>
    </source>
</evidence>
<keyword evidence="3" id="KW-1185">Reference proteome</keyword>
<dbReference type="InterPro" id="IPR002831">
    <property type="entry name" value="Tscrpt_reg_TrmB_N"/>
</dbReference>
<dbReference type="EMBL" id="BONY01000026">
    <property type="protein sequence ID" value="GIH06363.1"/>
    <property type="molecule type" value="Genomic_DNA"/>
</dbReference>
<dbReference type="SUPFAM" id="SSF46785">
    <property type="entry name" value="Winged helix' DNA-binding domain"/>
    <property type="match status" value="1"/>
</dbReference>
<proteinExistence type="predicted"/>
<dbReference type="SUPFAM" id="SSF46894">
    <property type="entry name" value="C-terminal effector domain of the bipartite response regulators"/>
    <property type="match status" value="1"/>
</dbReference>
<dbReference type="Pfam" id="PF01978">
    <property type="entry name" value="TrmB"/>
    <property type="match status" value="1"/>
</dbReference>
<dbReference type="PANTHER" id="PTHR34293">
    <property type="entry name" value="HTH-TYPE TRANSCRIPTIONAL REGULATOR TRMBL2"/>
    <property type="match status" value="1"/>
</dbReference>
<dbReference type="InterPro" id="IPR036390">
    <property type="entry name" value="WH_DNA-bd_sf"/>
</dbReference>
<evidence type="ECO:0000313" key="3">
    <source>
        <dbReference type="Proteomes" id="UP000612899"/>
    </source>
</evidence>
<dbReference type="GO" id="GO:0003677">
    <property type="term" value="F:DNA binding"/>
    <property type="evidence" value="ECO:0007669"/>
    <property type="project" value="InterPro"/>
</dbReference>
<dbReference type="InterPro" id="IPR051797">
    <property type="entry name" value="TrmB-like"/>
</dbReference>
<dbReference type="Gene3D" id="1.10.10.10">
    <property type="entry name" value="Winged helix-like DNA-binding domain superfamily/Winged helix DNA-binding domain"/>
    <property type="match status" value="2"/>
</dbReference>
<dbReference type="Proteomes" id="UP000612899">
    <property type="component" value="Unassembled WGS sequence"/>
</dbReference>
<dbReference type="InterPro" id="IPR016032">
    <property type="entry name" value="Sig_transdc_resp-reg_C-effctor"/>
</dbReference>
<dbReference type="GO" id="GO:0006355">
    <property type="term" value="P:regulation of DNA-templated transcription"/>
    <property type="evidence" value="ECO:0007669"/>
    <property type="project" value="InterPro"/>
</dbReference>
<protein>
    <submittedName>
        <fullName evidence="2">Transcriptional regulator</fullName>
    </submittedName>
</protein>
<dbReference type="SMART" id="SM00421">
    <property type="entry name" value="HTH_LUXR"/>
    <property type="match status" value="1"/>
</dbReference>
<comment type="caution">
    <text evidence="2">The sequence shown here is derived from an EMBL/GenBank/DDBJ whole genome shotgun (WGS) entry which is preliminary data.</text>
</comment>
<dbReference type="Pfam" id="PF00196">
    <property type="entry name" value="GerE"/>
    <property type="match status" value="1"/>
</dbReference>
<accession>A0A8J3Q8Z4</accession>